<feature type="region of interest" description="Disordered" evidence="3">
    <location>
        <begin position="60"/>
        <end position="211"/>
    </location>
</feature>
<dbReference type="AlphaFoldDB" id="A0A146M8C0"/>
<feature type="compositionally biased region" description="Polar residues" evidence="3">
    <location>
        <begin position="168"/>
        <end position="185"/>
    </location>
</feature>
<sequence length="309" mass="33922">MADSMSEEQTDLNKMKVPDLKKLLKSRGLSIVGNKQELIDRLQSSDAAAEALLEGSEVGDIIDEELDRELDETLDDEPAKEVEETSPLKEEEEKVQVETPPEPAKVEVAPTKEAEKEVVKTEEPEKLKNGTSAEQENPQPKHKRITIGETSVADPDMAARKKARLERFNQTSQSKEGADAKTTSPDALEKRAARFSSESDKTGVTSTIINDPLSNKNKVEITAKTDNGTDKMKKRAERFGILSPAEQKKQMLEKLQARKARFASTATTAPAAATPAGEKTTAAPLPAIKTASSIDEKKRLRAERFKIQS</sequence>
<evidence type="ECO:0000256" key="1">
    <source>
        <dbReference type="ARBA" id="ARBA00022553"/>
    </source>
</evidence>
<feature type="compositionally biased region" description="Basic and acidic residues" evidence="3">
    <location>
        <begin position="110"/>
        <end position="128"/>
    </location>
</feature>
<feature type="region of interest" description="Disordered" evidence="3">
    <location>
        <begin position="266"/>
        <end position="290"/>
    </location>
</feature>
<dbReference type="EMBL" id="GDHC01003819">
    <property type="protein sequence ID" value="JAQ14810.1"/>
    <property type="molecule type" value="Transcribed_RNA"/>
</dbReference>
<feature type="compositionally biased region" description="Polar residues" evidence="3">
    <location>
        <begin position="129"/>
        <end position="138"/>
    </location>
</feature>
<protein>
    <submittedName>
        <fullName evidence="5">SAP domain-containing ribonucleoprotein</fullName>
    </submittedName>
</protein>
<keyword evidence="5" id="KW-0687">Ribonucleoprotein</keyword>
<keyword evidence="1" id="KW-0597">Phosphoprotein</keyword>
<organism evidence="5">
    <name type="scientific">Lygus hesperus</name>
    <name type="common">Western plant bug</name>
    <dbReference type="NCBI Taxonomy" id="30085"/>
    <lineage>
        <taxon>Eukaryota</taxon>
        <taxon>Metazoa</taxon>
        <taxon>Ecdysozoa</taxon>
        <taxon>Arthropoda</taxon>
        <taxon>Hexapoda</taxon>
        <taxon>Insecta</taxon>
        <taxon>Pterygota</taxon>
        <taxon>Neoptera</taxon>
        <taxon>Paraneoptera</taxon>
        <taxon>Hemiptera</taxon>
        <taxon>Heteroptera</taxon>
        <taxon>Panheteroptera</taxon>
        <taxon>Cimicomorpha</taxon>
        <taxon>Miridae</taxon>
        <taxon>Mirini</taxon>
        <taxon>Lygus</taxon>
    </lineage>
</organism>
<dbReference type="InterPro" id="IPR036361">
    <property type="entry name" value="SAP_dom_sf"/>
</dbReference>
<feature type="compositionally biased region" description="Low complexity" evidence="3">
    <location>
        <begin position="266"/>
        <end position="284"/>
    </location>
</feature>
<dbReference type="Pfam" id="PF02037">
    <property type="entry name" value="SAP"/>
    <property type="match status" value="1"/>
</dbReference>
<feature type="compositionally biased region" description="Basic and acidic residues" evidence="3">
    <location>
        <begin position="77"/>
        <end position="96"/>
    </location>
</feature>
<dbReference type="InterPro" id="IPR003034">
    <property type="entry name" value="SAP_dom"/>
</dbReference>
<evidence type="ECO:0000256" key="2">
    <source>
        <dbReference type="ARBA" id="ARBA00046328"/>
    </source>
</evidence>
<dbReference type="GO" id="GO:0005634">
    <property type="term" value="C:nucleus"/>
    <property type="evidence" value="ECO:0007669"/>
    <property type="project" value="TreeGrafter"/>
</dbReference>
<feature type="compositionally biased region" description="Basic and acidic residues" evidence="3">
    <location>
        <begin position="187"/>
        <end position="201"/>
    </location>
</feature>
<feature type="compositionally biased region" description="Acidic residues" evidence="3">
    <location>
        <begin position="60"/>
        <end position="76"/>
    </location>
</feature>
<feature type="compositionally biased region" description="Polar residues" evidence="3">
    <location>
        <begin position="202"/>
        <end position="211"/>
    </location>
</feature>
<accession>A0A146M8C0</accession>
<dbReference type="PANTHER" id="PTHR46551">
    <property type="entry name" value="SAP DOMAIN-CONTAINING RIBONUCLEOPROTEIN"/>
    <property type="match status" value="1"/>
</dbReference>
<dbReference type="GO" id="GO:1990904">
    <property type="term" value="C:ribonucleoprotein complex"/>
    <property type="evidence" value="ECO:0007669"/>
    <property type="project" value="UniProtKB-KW"/>
</dbReference>
<proteinExistence type="inferred from homology"/>
<dbReference type="SUPFAM" id="SSF68906">
    <property type="entry name" value="SAP domain"/>
    <property type="match status" value="1"/>
</dbReference>
<dbReference type="InterPro" id="IPR052240">
    <property type="entry name" value="SAP_domain_ribonucleoprotein"/>
</dbReference>
<dbReference type="Gene3D" id="1.10.720.30">
    <property type="entry name" value="SAP domain"/>
    <property type="match status" value="1"/>
</dbReference>
<name>A0A146M8C0_LYGHE</name>
<gene>
    <name evidence="5" type="primary">Sarnp</name>
    <name evidence="5" type="ORF">g.54868</name>
</gene>
<evidence type="ECO:0000313" key="5">
    <source>
        <dbReference type="EMBL" id="JAQ14810.1"/>
    </source>
</evidence>
<dbReference type="PANTHER" id="PTHR46551:SF1">
    <property type="entry name" value="SAP DOMAIN-CONTAINING RIBONUCLEOPROTEIN"/>
    <property type="match status" value="1"/>
</dbReference>
<comment type="similarity">
    <text evidence="2">Belongs to the SAP domain-containing ribonucleoprotein family.</text>
</comment>
<evidence type="ECO:0000259" key="4">
    <source>
        <dbReference type="PROSITE" id="PS50800"/>
    </source>
</evidence>
<dbReference type="GO" id="GO:0016973">
    <property type="term" value="P:poly(A)+ mRNA export from nucleus"/>
    <property type="evidence" value="ECO:0007669"/>
    <property type="project" value="TreeGrafter"/>
</dbReference>
<feature type="domain" description="SAP" evidence="4">
    <location>
        <begin position="12"/>
        <end position="46"/>
    </location>
</feature>
<evidence type="ECO:0000256" key="3">
    <source>
        <dbReference type="SAM" id="MobiDB-lite"/>
    </source>
</evidence>
<dbReference type="SMART" id="SM00513">
    <property type="entry name" value="SAP"/>
    <property type="match status" value="1"/>
</dbReference>
<dbReference type="PROSITE" id="PS50800">
    <property type="entry name" value="SAP"/>
    <property type="match status" value="1"/>
</dbReference>
<reference evidence="5" key="1">
    <citation type="journal article" date="2016" name="Gigascience">
        <title>De novo construction of an expanded transcriptome assembly for the western tarnished plant bug, Lygus hesperus.</title>
        <authorList>
            <person name="Tassone E.E."/>
            <person name="Geib S.M."/>
            <person name="Hall B."/>
            <person name="Fabrick J.A."/>
            <person name="Brent C.S."/>
            <person name="Hull J.J."/>
        </authorList>
    </citation>
    <scope>NUCLEOTIDE SEQUENCE</scope>
</reference>